<organism evidence="2 3">
    <name type="scientific">Amycolatopsis tucumanensis</name>
    <dbReference type="NCBI Taxonomy" id="401106"/>
    <lineage>
        <taxon>Bacteria</taxon>
        <taxon>Bacillati</taxon>
        <taxon>Actinomycetota</taxon>
        <taxon>Actinomycetes</taxon>
        <taxon>Pseudonocardiales</taxon>
        <taxon>Pseudonocardiaceae</taxon>
        <taxon>Amycolatopsis</taxon>
    </lineage>
</organism>
<dbReference type="Proteomes" id="UP001501624">
    <property type="component" value="Unassembled WGS sequence"/>
</dbReference>
<comment type="caution">
    <text evidence="2">The sequence shown here is derived from an EMBL/GenBank/DDBJ whole genome shotgun (WGS) entry which is preliminary data.</text>
</comment>
<keyword evidence="1" id="KW-0472">Membrane</keyword>
<proteinExistence type="predicted"/>
<name>A0ABP7HHI0_9PSEU</name>
<feature type="transmembrane region" description="Helical" evidence="1">
    <location>
        <begin position="12"/>
        <end position="36"/>
    </location>
</feature>
<evidence type="ECO:0008006" key="4">
    <source>
        <dbReference type="Google" id="ProtNLM"/>
    </source>
</evidence>
<keyword evidence="3" id="KW-1185">Reference proteome</keyword>
<protein>
    <recommendedName>
        <fullName evidence="4">SHOCT domain-containing protein</fullName>
    </recommendedName>
</protein>
<gene>
    <name evidence="2" type="ORF">GCM10022380_09980</name>
</gene>
<evidence type="ECO:0000313" key="2">
    <source>
        <dbReference type="EMBL" id="GAA3794995.1"/>
    </source>
</evidence>
<keyword evidence="1" id="KW-0812">Transmembrane</keyword>
<evidence type="ECO:0000256" key="1">
    <source>
        <dbReference type="SAM" id="Phobius"/>
    </source>
</evidence>
<sequence length="88" mass="10109">MMYWYGNGMSGWGMALMTIGNVALWALVIVAVVLVVRALQRRPGPEDRERPTPEQLLAERFARGEIDEQTYLRDFETLRQTGHSTLDR</sequence>
<dbReference type="EMBL" id="BAABCM010000001">
    <property type="protein sequence ID" value="GAA3794995.1"/>
    <property type="molecule type" value="Genomic_DNA"/>
</dbReference>
<evidence type="ECO:0000313" key="3">
    <source>
        <dbReference type="Proteomes" id="UP001501624"/>
    </source>
</evidence>
<dbReference type="RefSeq" id="WP_027936597.1">
    <property type="nucleotide sequence ID" value="NZ_BAABCM010000001.1"/>
</dbReference>
<reference evidence="3" key="1">
    <citation type="journal article" date="2019" name="Int. J. Syst. Evol. Microbiol.">
        <title>The Global Catalogue of Microorganisms (GCM) 10K type strain sequencing project: providing services to taxonomists for standard genome sequencing and annotation.</title>
        <authorList>
            <consortium name="The Broad Institute Genomics Platform"/>
            <consortium name="The Broad Institute Genome Sequencing Center for Infectious Disease"/>
            <person name="Wu L."/>
            <person name="Ma J."/>
        </authorList>
    </citation>
    <scope>NUCLEOTIDE SEQUENCE [LARGE SCALE GENOMIC DNA]</scope>
    <source>
        <strain evidence="3">JCM 17017</strain>
    </source>
</reference>
<keyword evidence="1" id="KW-1133">Transmembrane helix</keyword>
<accession>A0ABP7HHI0</accession>